<name>A0A9X4RFZ5_9ACTN</name>
<sequence>MTPRAEPTLIAHAAPPHPRGVVLVLPGGKVFSTKKSRPWQLANLRMADFARRIARDDRSVAVYRVRYRRRGWNAPPREALRDAQWALDRIRTLHPAAPLVLVGHSMGGRVAAHLATGDGVVAVAALAPWWPDNDSAGIPEHCRLLVIHGDNDTWTDPAASRRQVARCRSRGMDATWASVRGGHFMATDAAVWHDGTCAFIRRSVDGAEKAPPQQG</sequence>
<dbReference type="EMBL" id="JANRHA010000018">
    <property type="protein sequence ID" value="MDG3016822.1"/>
    <property type="molecule type" value="Genomic_DNA"/>
</dbReference>
<feature type="domain" description="AB hydrolase-1" evidence="1">
    <location>
        <begin position="23"/>
        <end position="179"/>
    </location>
</feature>
<evidence type="ECO:0000313" key="3">
    <source>
        <dbReference type="Proteomes" id="UP001152755"/>
    </source>
</evidence>
<gene>
    <name evidence="2" type="ORF">NVS88_19910</name>
</gene>
<reference evidence="2" key="1">
    <citation type="submission" date="2022-08" db="EMBL/GenBank/DDBJ databases">
        <title>Genome analysis of Corynebacteriales strain.</title>
        <authorList>
            <person name="Lee S.D."/>
        </authorList>
    </citation>
    <scope>NUCLEOTIDE SEQUENCE</scope>
    <source>
        <strain evidence="2">D3-21</strain>
    </source>
</reference>
<protein>
    <submittedName>
        <fullName evidence="2">Lysophospholipase</fullName>
    </submittedName>
</protein>
<dbReference type="SUPFAM" id="SSF53474">
    <property type="entry name" value="alpha/beta-Hydrolases"/>
    <property type="match status" value="1"/>
</dbReference>
<dbReference type="GO" id="GO:0003824">
    <property type="term" value="F:catalytic activity"/>
    <property type="evidence" value="ECO:0007669"/>
    <property type="project" value="UniProtKB-ARBA"/>
</dbReference>
<proteinExistence type="predicted"/>
<dbReference type="Proteomes" id="UP001152755">
    <property type="component" value="Unassembled WGS sequence"/>
</dbReference>
<dbReference type="InterPro" id="IPR000073">
    <property type="entry name" value="AB_hydrolase_1"/>
</dbReference>
<dbReference type="Pfam" id="PF12697">
    <property type="entry name" value="Abhydrolase_6"/>
    <property type="match status" value="1"/>
</dbReference>
<accession>A0A9X4RFZ5</accession>
<organism evidence="2 3">
    <name type="scientific">Speluncibacter jeojiensis</name>
    <dbReference type="NCBI Taxonomy" id="2710754"/>
    <lineage>
        <taxon>Bacteria</taxon>
        <taxon>Bacillati</taxon>
        <taxon>Actinomycetota</taxon>
        <taxon>Actinomycetes</taxon>
        <taxon>Mycobacteriales</taxon>
        <taxon>Speluncibacteraceae</taxon>
        <taxon>Speluncibacter</taxon>
    </lineage>
</organism>
<dbReference type="InterPro" id="IPR029058">
    <property type="entry name" value="AB_hydrolase_fold"/>
</dbReference>
<comment type="caution">
    <text evidence="2">The sequence shown here is derived from an EMBL/GenBank/DDBJ whole genome shotgun (WGS) entry which is preliminary data.</text>
</comment>
<evidence type="ECO:0000259" key="1">
    <source>
        <dbReference type="Pfam" id="PF12697"/>
    </source>
</evidence>
<dbReference type="Gene3D" id="3.40.50.1820">
    <property type="entry name" value="alpha/beta hydrolase"/>
    <property type="match status" value="1"/>
</dbReference>
<dbReference type="AlphaFoldDB" id="A0A9X4RFZ5"/>
<keyword evidence="3" id="KW-1185">Reference proteome</keyword>
<dbReference type="RefSeq" id="WP_332520720.1">
    <property type="nucleotide sequence ID" value="NZ_JANRHA010000018.1"/>
</dbReference>
<evidence type="ECO:0000313" key="2">
    <source>
        <dbReference type="EMBL" id="MDG3016822.1"/>
    </source>
</evidence>